<protein>
    <submittedName>
        <fullName evidence="1">Uncharacterized protein</fullName>
    </submittedName>
</protein>
<dbReference type="EMBL" id="BGZK01001961">
    <property type="protein sequence ID" value="GBP88834.1"/>
    <property type="molecule type" value="Genomic_DNA"/>
</dbReference>
<accession>A0A4C1ZP38</accession>
<sequence length="72" mass="7758">MMFGQSGEQYGSMLQTELIKHSVAGARAPRADAVVAKLSGRKAPELRPGVEPADGTHRLRDVTRAISRGTRI</sequence>
<dbReference type="Proteomes" id="UP000299102">
    <property type="component" value="Unassembled WGS sequence"/>
</dbReference>
<evidence type="ECO:0000313" key="1">
    <source>
        <dbReference type="EMBL" id="GBP88834.1"/>
    </source>
</evidence>
<name>A0A4C1ZP38_EUMVA</name>
<dbReference type="AlphaFoldDB" id="A0A4C1ZP38"/>
<keyword evidence="2" id="KW-1185">Reference proteome</keyword>
<proteinExistence type="predicted"/>
<gene>
    <name evidence="1" type="ORF">EVAR_65827_1</name>
</gene>
<evidence type="ECO:0000313" key="2">
    <source>
        <dbReference type="Proteomes" id="UP000299102"/>
    </source>
</evidence>
<organism evidence="1 2">
    <name type="scientific">Eumeta variegata</name>
    <name type="common">Bagworm moth</name>
    <name type="synonym">Eumeta japonica</name>
    <dbReference type="NCBI Taxonomy" id="151549"/>
    <lineage>
        <taxon>Eukaryota</taxon>
        <taxon>Metazoa</taxon>
        <taxon>Ecdysozoa</taxon>
        <taxon>Arthropoda</taxon>
        <taxon>Hexapoda</taxon>
        <taxon>Insecta</taxon>
        <taxon>Pterygota</taxon>
        <taxon>Neoptera</taxon>
        <taxon>Endopterygota</taxon>
        <taxon>Lepidoptera</taxon>
        <taxon>Glossata</taxon>
        <taxon>Ditrysia</taxon>
        <taxon>Tineoidea</taxon>
        <taxon>Psychidae</taxon>
        <taxon>Oiketicinae</taxon>
        <taxon>Eumeta</taxon>
    </lineage>
</organism>
<reference evidence="1 2" key="1">
    <citation type="journal article" date="2019" name="Commun. Biol.">
        <title>The bagworm genome reveals a unique fibroin gene that provides high tensile strength.</title>
        <authorList>
            <person name="Kono N."/>
            <person name="Nakamura H."/>
            <person name="Ohtoshi R."/>
            <person name="Tomita M."/>
            <person name="Numata K."/>
            <person name="Arakawa K."/>
        </authorList>
    </citation>
    <scope>NUCLEOTIDE SEQUENCE [LARGE SCALE GENOMIC DNA]</scope>
</reference>
<comment type="caution">
    <text evidence="1">The sequence shown here is derived from an EMBL/GenBank/DDBJ whole genome shotgun (WGS) entry which is preliminary data.</text>
</comment>